<dbReference type="Proteomes" id="UP000028999">
    <property type="component" value="Unassembled WGS sequence"/>
</dbReference>
<protein>
    <submittedName>
        <fullName evidence="1">BnaAnng27270D protein</fullName>
    </submittedName>
</protein>
<proteinExistence type="predicted"/>
<name>A0A078JLQ8_BRANA</name>
<organism evidence="1 2">
    <name type="scientific">Brassica napus</name>
    <name type="common">Rape</name>
    <dbReference type="NCBI Taxonomy" id="3708"/>
    <lineage>
        <taxon>Eukaryota</taxon>
        <taxon>Viridiplantae</taxon>
        <taxon>Streptophyta</taxon>
        <taxon>Embryophyta</taxon>
        <taxon>Tracheophyta</taxon>
        <taxon>Spermatophyta</taxon>
        <taxon>Magnoliopsida</taxon>
        <taxon>eudicotyledons</taxon>
        <taxon>Gunneridae</taxon>
        <taxon>Pentapetalae</taxon>
        <taxon>rosids</taxon>
        <taxon>malvids</taxon>
        <taxon>Brassicales</taxon>
        <taxon>Brassicaceae</taxon>
        <taxon>Brassiceae</taxon>
        <taxon>Brassica</taxon>
    </lineage>
</organism>
<gene>
    <name evidence="1" type="primary">BnaAnng27270D</name>
    <name evidence="1" type="ORF">GSBRNA2T00074229001</name>
</gene>
<accession>A0A078JLQ8</accession>
<evidence type="ECO:0000313" key="2">
    <source>
        <dbReference type="Proteomes" id="UP000028999"/>
    </source>
</evidence>
<sequence>MRFYSQLDFERI</sequence>
<reference evidence="1 2" key="1">
    <citation type="journal article" date="2014" name="Science">
        <title>Plant genetics. Early allopolyploid evolution in the post-Neolithic Brassica napus oilseed genome.</title>
        <authorList>
            <person name="Chalhoub B."/>
            <person name="Denoeud F."/>
            <person name="Liu S."/>
            <person name="Parkin I.A."/>
            <person name="Tang H."/>
            <person name="Wang X."/>
            <person name="Chiquet J."/>
            <person name="Belcram H."/>
            <person name="Tong C."/>
            <person name="Samans B."/>
            <person name="Correa M."/>
            <person name="Da Silva C."/>
            <person name="Just J."/>
            <person name="Falentin C."/>
            <person name="Koh C.S."/>
            <person name="Le Clainche I."/>
            <person name="Bernard M."/>
            <person name="Bento P."/>
            <person name="Noel B."/>
            <person name="Labadie K."/>
            <person name="Alberti A."/>
            <person name="Charles M."/>
            <person name="Arnaud D."/>
            <person name="Guo H."/>
            <person name="Daviaud C."/>
            <person name="Alamery S."/>
            <person name="Jabbari K."/>
            <person name="Zhao M."/>
            <person name="Edger P.P."/>
            <person name="Chelaifa H."/>
            <person name="Tack D."/>
            <person name="Lassalle G."/>
            <person name="Mestiri I."/>
            <person name="Schnel N."/>
            <person name="Le Paslier M.C."/>
            <person name="Fan G."/>
            <person name="Renault V."/>
            <person name="Bayer P.E."/>
            <person name="Golicz A.A."/>
            <person name="Manoli S."/>
            <person name="Lee T.H."/>
            <person name="Thi V.H."/>
            <person name="Chalabi S."/>
            <person name="Hu Q."/>
            <person name="Fan C."/>
            <person name="Tollenaere R."/>
            <person name="Lu Y."/>
            <person name="Battail C."/>
            <person name="Shen J."/>
            <person name="Sidebottom C.H."/>
            <person name="Wang X."/>
            <person name="Canaguier A."/>
            <person name="Chauveau A."/>
            <person name="Berard A."/>
            <person name="Deniot G."/>
            <person name="Guan M."/>
            <person name="Liu Z."/>
            <person name="Sun F."/>
            <person name="Lim Y.P."/>
            <person name="Lyons E."/>
            <person name="Town C.D."/>
            <person name="Bancroft I."/>
            <person name="Wang X."/>
            <person name="Meng J."/>
            <person name="Ma J."/>
            <person name="Pires J.C."/>
            <person name="King G.J."/>
            <person name="Brunel D."/>
            <person name="Delourme R."/>
            <person name="Renard M."/>
            <person name="Aury J.M."/>
            <person name="Adams K.L."/>
            <person name="Batley J."/>
            <person name="Snowdon R.J."/>
            <person name="Tost J."/>
            <person name="Edwards D."/>
            <person name="Zhou Y."/>
            <person name="Hua W."/>
            <person name="Sharpe A.G."/>
            <person name="Paterson A.H."/>
            <person name="Guan C."/>
            <person name="Wincker P."/>
        </authorList>
    </citation>
    <scope>NUCLEOTIDE SEQUENCE [LARGE SCALE GENOMIC DNA]</scope>
    <source>
        <strain evidence="2">cv. Darmor-bzh</strain>
    </source>
</reference>
<evidence type="ECO:0000313" key="1">
    <source>
        <dbReference type="EMBL" id="CDY68443.1"/>
    </source>
</evidence>
<dbReference type="EMBL" id="LK037347">
    <property type="protein sequence ID" value="CDY68443.1"/>
    <property type="molecule type" value="Genomic_DNA"/>
</dbReference>
<dbReference type="PaxDb" id="3708-A0A078JLQ8"/>
<keyword evidence="2" id="KW-1185">Reference proteome</keyword>